<comment type="caution">
    <text evidence="4">The sequence shown here is derived from an EMBL/GenBank/DDBJ whole genome shotgun (WGS) entry which is preliminary data.</text>
</comment>
<sequence>MSMKDVPSCKNAQPSTPRWVRWSLLLNAVALATLLQVTIRPTRMLFSPQSTSHECRAPLSSFLATNAPSGAETPLKKAFSRLDPLLQRYFDQGGIDSLSVAVVGSEGSLYEGFWGTRRANESSIGDDTTVDRHSIYRLASISKLFTALETLILRDRGVLKLDDPVSSVCPEFRYNKYYAPITFRTLMSHMSGLGRDLPPGNAQGHWPKSLFGRGPPLYNGLEFPSHQEVFDGIAKSRPVVAPYTYPVYSNTGYSLLGMANVAANIAENGPSQPNTHAELVQRDIFGPLGSNGSSFLVTEENIHNVVVPSLNPWEIDQDFKDAMNPAGGQMSSLSDLTKLMQVLINPQRPESILSPFTVREWMRPIHTWYDDYSAVGALWEIYTSTDSYGRKQKLYQKLGELAGYHTAFTLNPVNSYGIIVLQSGPTSETIELTKLITSHVQAAFDRVLEDVARHNLAGTWRSMDGSASLTVEINRGSLYVSAYSINGTDVLRVMQHGRAGVLTRLPLWSTGDNQYRLVVPMSNEGCFYSWVMLDAYGYIDGVSTNVIVSETRNRGERVLFLPAVNAELRK</sequence>
<dbReference type="AlphaFoldDB" id="A0A8I3A4T3"/>
<evidence type="ECO:0000256" key="1">
    <source>
        <dbReference type="ARBA" id="ARBA00038473"/>
    </source>
</evidence>
<dbReference type="Proteomes" id="UP000683000">
    <property type="component" value="Unassembled WGS sequence"/>
</dbReference>
<dbReference type="SUPFAM" id="SSF56601">
    <property type="entry name" value="beta-lactamase/transpeptidase-like"/>
    <property type="match status" value="1"/>
</dbReference>
<reference evidence="4" key="1">
    <citation type="submission" date="2021-03" db="EMBL/GenBank/DDBJ databases">
        <title>Evolutionary innovations through gain and loss of genes in the ectomycorrhizal Boletales.</title>
        <authorList>
            <person name="Wu G."/>
            <person name="Miyauchi S."/>
            <person name="Morin E."/>
            <person name="Yang Z.-L."/>
            <person name="Xu J."/>
            <person name="Martin F.M."/>
        </authorList>
    </citation>
    <scope>NUCLEOTIDE SEQUENCE</scope>
    <source>
        <strain evidence="4">BR01</strain>
    </source>
</reference>
<organism evidence="4 5">
    <name type="scientific">Boletus reticuloceps</name>
    <dbReference type="NCBI Taxonomy" id="495285"/>
    <lineage>
        <taxon>Eukaryota</taxon>
        <taxon>Fungi</taxon>
        <taxon>Dikarya</taxon>
        <taxon>Basidiomycota</taxon>
        <taxon>Agaricomycotina</taxon>
        <taxon>Agaricomycetes</taxon>
        <taxon>Agaricomycetidae</taxon>
        <taxon>Boletales</taxon>
        <taxon>Boletineae</taxon>
        <taxon>Boletaceae</taxon>
        <taxon>Boletoideae</taxon>
        <taxon>Boletus</taxon>
    </lineage>
</organism>
<comment type="similarity">
    <text evidence="1">Belongs to the beta-lactamase family.</text>
</comment>
<evidence type="ECO:0000256" key="2">
    <source>
        <dbReference type="SAM" id="Phobius"/>
    </source>
</evidence>
<evidence type="ECO:0000313" key="5">
    <source>
        <dbReference type="Proteomes" id="UP000683000"/>
    </source>
</evidence>
<keyword evidence="5" id="KW-1185">Reference proteome</keyword>
<keyword evidence="2" id="KW-0812">Transmembrane</keyword>
<gene>
    <name evidence="4" type="ORF">JVT61DRAFT_10609</name>
</gene>
<feature type="transmembrane region" description="Helical" evidence="2">
    <location>
        <begin position="20"/>
        <end position="39"/>
    </location>
</feature>
<evidence type="ECO:0000313" key="4">
    <source>
        <dbReference type="EMBL" id="KAG6371071.1"/>
    </source>
</evidence>
<dbReference type="Pfam" id="PF00144">
    <property type="entry name" value="Beta-lactamase"/>
    <property type="match status" value="1"/>
</dbReference>
<protein>
    <submittedName>
        <fullName evidence="4">Beta-lactamase/transpeptidase-like protein</fullName>
    </submittedName>
</protein>
<name>A0A8I3A4T3_9AGAM</name>
<dbReference type="PANTHER" id="PTHR22935:SF95">
    <property type="entry name" value="BETA-LACTAMASE-LIKE 1-RELATED"/>
    <property type="match status" value="1"/>
</dbReference>
<keyword evidence="2" id="KW-1133">Transmembrane helix</keyword>
<keyword evidence="2" id="KW-0472">Membrane</keyword>
<dbReference type="InterPro" id="IPR051478">
    <property type="entry name" value="Beta-lactamase-like_AB/R"/>
</dbReference>
<dbReference type="InterPro" id="IPR012338">
    <property type="entry name" value="Beta-lactam/transpept-like"/>
</dbReference>
<dbReference type="EMBL" id="JAGFBS010000040">
    <property type="protein sequence ID" value="KAG6371071.1"/>
    <property type="molecule type" value="Genomic_DNA"/>
</dbReference>
<feature type="domain" description="Beta-lactamase-related" evidence="3">
    <location>
        <begin position="83"/>
        <end position="427"/>
    </location>
</feature>
<dbReference type="InterPro" id="IPR001466">
    <property type="entry name" value="Beta-lactam-related"/>
</dbReference>
<evidence type="ECO:0000259" key="3">
    <source>
        <dbReference type="Pfam" id="PF00144"/>
    </source>
</evidence>
<accession>A0A8I3A4T3</accession>
<dbReference type="Gene3D" id="3.40.710.10">
    <property type="entry name" value="DD-peptidase/beta-lactamase superfamily"/>
    <property type="match status" value="1"/>
</dbReference>
<dbReference type="PANTHER" id="PTHR22935">
    <property type="entry name" value="PENICILLIN-BINDING PROTEIN"/>
    <property type="match status" value="1"/>
</dbReference>
<dbReference type="OrthoDB" id="428260at2759"/>
<proteinExistence type="inferred from homology"/>